<evidence type="ECO:0000313" key="2">
    <source>
        <dbReference type="Proteomes" id="UP000308092"/>
    </source>
</evidence>
<keyword evidence="2" id="KW-1185">Reference proteome</keyword>
<accession>A0A4S3J3W8</accession>
<sequence length="490" mass="54737">MGNKTMFGNDYARLRPTLITDANGNRAQTALNPLGRRVGVAVMGKKGEPVGDSLDKFSADLTEDQLQQFFGNQLGTAEELLQYAGRQTIYGSGWFGQEKVSPAFQAELVRDTHYKDGPAQISISLTYFSGNDRATQGGTLSKSPPFFKPTHEFCFQTDIADTPATRFLLDPLDRVVGVLNADQTWNIGSCFQAFDRVSYYPTWYYQRQKSGTPEEEKKAAAKSSCYSNTPTSIYINILGQEILTELDNSPGGIRRIRHRYDERGNISALTDALDRPGDRWLLSDCTGLPMLAWSSGGPRKRTSYDLLRRVEAVRVQPVRTDEYEALVVKNRYGESFMPDPEAKKLRGQLYQGCDQSGAQTNIYFDFKGNYIESSIQYTGKYDDLLDWSEEVNLAASTYRTTSTFDAVGHTLHTATAGGQGINNIFEVAGRPRQVNAVATDDGHTHTSHVDNIEYSEGDEVMLIEYGNGSRKLRTYHLLTRRLARTSITLN</sequence>
<name>A0A4S3J3W8_9EURO</name>
<reference evidence="1 2" key="1">
    <citation type="submission" date="2019-03" db="EMBL/GenBank/DDBJ databases">
        <title>The genome sequence of a newly discovered highly antifungal drug resistant Aspergillus species, Aspergillus tanneri NIH 1004.</title>
        <authorList>
            <person name="Mounaud S."/>
            <person name="Singh I."/>
            <person name="Joardar V."/>
            <person name="Pakala S."/>
            <person name="Pakala S."/>
            <person name="Venepally P."/>
            <person name="Hoover J."/>
            <person name="Nierman W."/>
            <person name="Chung J."/>
            <person name="Losada L."/>
        </authorList>
    </citation>
    <scope>NUCLEOTIDE SEQUENCE [LARGE SCALE GENOMIC DNA]</scope>
    <source>
        <strain evidence="1 2">NIH1004</strain>
    </source>
</reference>
<dbReference type="AlphaFoldDB" id="A0A4S3J3W8"/>
<protein>
    <recommendedName>
        <fullName evidence="3">Insecticide toxin TcdB middle/N-terminal domain-containing protein</fullName>
    </recommendedName>
</protein>
<comment type="caution">
    <text evidence="1">The sequence shown here is derived from an EMBL/GenBank/DDBJ whole genome shotgun (WGS) entry which is preliminary data.</text>
</comment>
<organism evidence="1 2">
    <name type="scientific">Aspergillus tanneri</name>
    <dbReference type="NCBI Taxonomy" id="1220188"/>
    <lineage>
        <taxon>Eukaryota</taxon>
        <taxon>Fungi</taxon>
        <taxon>Dikarya</taxon>
        <taxon>Ascomycota</taxon>
        <taxon>Pezizomycotina</taxon>
        <taxon>Eurotiomycetes</taxon>
        <taxon>Eurotiomycetidae</taxon>
        <taxon>Eurotiales</taxon>
        <taxon>Aspergillaceae</taxon>
        <taxon>Aspergillus</taxon>
        <taxon>Aspergillus subgen. Circumdati</taxon>
    </lineage>
</organism>
<evidence type="ECO:0000313" key="1">
    <source>
        <dbReference type="EMBL" id="THC89520.1"/>
    </source>
</evidence>
<dbReference type="VEuPathDB" id="FungiDB:EYZ11_011035"/>
<dbReference type="Gene3D" id="2.180.10.10">
    <property type="entry name" value="RHS repeat-associated core"/>
    <property type="match status" value="1"/>
</dbReference>
<evidence type="ECO:0008006" key="3">
    <source>
        <dbReference type="Google" id="ProtNLM"/>
    </source>
</evidence>
<dbReference type="STRING" id="1220188.A0A4S3J3W8"/>
<gene>
    <name evidence="1" type="ORF">EYZ11_011035</name>
</gene>
<dbReference type="EMBL" id="SOSA01000643">
    <property type="protein sequence ID" value="THC89520.1"/>
    <property type="molecule type" value="Genomic_DNA"/>
</dbReference>
<proteinExistence type="predicted"/>
<dbReference type="Proteomes" id="UP000308092">
    <property type="component" value="Unassembled WGS sequence"/>
</dbReference>